<evidence type="ECO:0000259" key="1">
    <source>
        <dbReference type="Pfam" id="PF07398"/>
    </source>
</evidence>
<dbReference type="Proteomes" id="UP000702209">
    <property type="component" value="Unassembled WGS sequence"/>
</dbReference>
<evidence type="ECO:0000259" key="2">
    <source>
        <dbReference type="Pfam" id="PF11716"/>
    </source>
</evidence>
<dbReference type="Pfam" id="PF11716">
    <property type="entry name" value="MDMPI_N"/>
    <property type="match status" value="1"/>
</dbReference>
<dbReference type="EMBL" id="JADLQX010000007">
    <property type="protein sequence ID" value="MBF6298325.1"/>
    <property type="molecule type" value="Genomic_DNA"/>
</dbReference>
<protein>
    <submittedName>
        <fullName evidence="3">Maleylpyruvate isomerase family mycothiol-dependent enzyme</fullName>
    </submittedName>
</protein>
<keyword evidence="4" id="KW-1185">Reference proteome</keyword>
<dbReference type="SUPFAM" id="SSF109854">
    <property type="entry name" value="DinB/YfiT-like putative metalloenzymes"/>
    <property type="match status" value="1"/>
</dbReference>
<dbReference type="SUPFAM" id="SSF55718">
    <property type="entry name" value="SCP-like"/>
    <property type="match status" value="1"/>
</dbReference>
<comment type="caution">
    <text evidence="3">The sequence shown here is derived from an EMBL/GenBank/DDBJ whole genome shotgun (WGS) entry which is preliminary data.</text>
</comment>
<dbReference type="InterPro" id="IPR036527">
    <property type="entry name" value="SCP2_sterol-bd_dom_sf"/>
</dbReference>
<dbReference type="InterPro" id="IPR010872">
    <property type="entry name" value="MDMPI_C-term_domain"/>
</dbReference>
<evidence type="ECO:0000313" key="4">
    <source>
        <dbReference type="Proteomes" id="UP000702209"/>
    </source>
</evidence>
<dbReference type="NCBIfam" id="TIGR03083">
    <property type="entry name" value="maleylpyruvate isomerase family mycothiol-dependent enzyme"/>
    <property type="match status" value="1"/>
</dbReference>
<dbReference type="GO" id="GO:0016853">
    <property type="term" value="F:isomerase activity"/>
    <property type="evidence" value="ECO:0007669"/>
    <property type="project" value="UniProtKB-KW"/>
</dbReference>
<dbReference type="InterPro" id="IPR024344">
    <property type="entry name" value="MDMPI_metal-binding"/>
</dbReference>
<dbReference type="InterPro" id="IPR017517">
    <property type="entry name" value="Maleyloyr_isom"/>
</dbReference>
<reference evidence="3 4" key="1">
    <citation type="submission" date="2020-10" db="EMBL/GenBank/DDBJ databases">
        <title>Identification of Nocardia species via Next-generation sequencing and recognition of intraspecies genetic diversity.</title>
        <authorList>
            <person name="Li P."/>
            <person name="Li P."/>
            <person name="Lu B."/>
        </authorList>
    </citation>
    <scope>NUCLEOTIDE SEQUENCE [LARGE SCALE GENOMIC DNA]</scope>
    <source>
        <strain evidence="3 4">BJ06-0157</strain>
    </source>
</reference>
<organism evidence="3 4">
    <name type="scientific">Nocardia amamiensis</name>
    <dbReference type="NCBI Taxonomy" id="404578"/>
    <lineage>
        <taxon>Bacteria</taxon>
        <taxon>Bacillati</taxon>
        <taxon>Actinomycetota</taxon>
        <taxon>Actinomycetes</taxon>
        <taxon>Mycobacteriales</taxon>
        <taxon>Nocardiaceae</taxon>
        <taxon>Nocardia</taxon>
    </lineage>
</organism>
<sequence>MTAAASQTPVQLDTVAEATARLLDTIRGLDESAVTEPSLLPGWTRGHVLAHLARNADSLVNLLLWAHTGIEIPQYASAFLRDSDIEAGAPRPLAEQLADNEAAATRWLGLARSLSDTAWQAEVRTRQGRPIPATEVPWMRLQEVEIHHVDLNAGYHPSDWPPSFVARILPQAASDLIRLTADNPLEPFTLHATDTDFTAVIGRSPATNTITGSASSLAAWLLGRSPGSDLTGNLPALPAWK</sequence>
<feature type="domain" description="Mycothiol-dependent maleylpyruvate isomerase metal-binding" evidence="2">
    <location>
        <begin position="16"/>
        <end position="151"/>
    </location>
</feature>
<dbReference type="Gene3D" id="3.30.1050.20">
    <property type="match status" value="1"/>
</dbReference>
<accession>A0ABS0CQA7</accession>
<evidence type="ECO:0000313" key="3">
    <source>
        <dbReference type="EMBL" id="MBF6298325.1"/>
    </source>
</evidence>
<keyword evidence="3" id="KW-0413">Isomerase</keyword>
<dbReference type="Pfam" id="PF07398">
    <property type="entry name" value="MDMPI_C"/>
    <property type="match status" value="1"/>
</dbReference>
<gene>
    <name evidence="3" type="ORF">IU459_12320</name>
</gene>
<name>A0ABS0CQA7_9NOCA</name>
<proteinExistence type="predicted"/>
<dbReference type="InterPro" id="IPR034660">
    <property type="entry name" value="DinB/YfiT-like"/>
</dbReference>
<dbReference type="RefSeq" id="WP_195129628.1">
    <property type="nucleotide sequence ID" value="NZ_JADLQX010000007.1"/>
</dbReference>
<feature type="domain" description="MDMPI C-terminal" evidence="1">
    <location>
        <begin position="159"/>
        <end position="238"/>
    </location>
</feature>
<dbReference type="Gene3D" id="1.20.120.450">
    <property type="entry name" value="dinb family like domain"/>
    <property type="match status" value="1"/>
</dbReference>